<dbReference type="EMBL" id="JAAGOA010000022">
    <property type="protein sequence ID" value="NEE03465.1"/>
    <property type="molecule type" value="Genomic_DNA"/>
</dbReference>
<dbReference type="SUPFAM" id="SSF50998">
    <property type="entry name" value="Quinoprotein alcohol dehydrogenase-like"/>
    <property type="match status" value="1"/>
</dbReference>
<feature type="signal peptide" evidence="2">
    <location>
        <begin position="1"/>
        <end position="26"/>
    </location>
</feature>
<keyword evidence="2" id="KW-0732">Signal</keyword>
<dbReference type="InterPro" id="IPR013211">
    <property type="entry name" value="LVIVD"/>
</dbReference>
<feature type="compositionally biased region" description="Basic and acidic residues" evidence="1">
    <location>
        <begin position="27"/>
        <end position="36"/>
    </location>
</feature>
<proteinExistence type="predicted"/>
<feature type="compositionally biased region" description="Polar residues" evidence="1">
    <location>
        <begin position="37"/>
        <end position="63"/>
    </location>
</feature>
<dbReference type="Pfam" id="PF08309">
    <property type="entry name" value="LVIVD"/>
    <property type="match status" value="1"/>
</dbReference>
<dbReference type="AlphaFoldDB" id="A0A6L9SDL5"/>
<sequence>MKRRTRIVILGVAVASLLAVSVPATADPDHRVDHPGSESNGPDQHSQNMKLLGNSPNPDATNSDLAFDGKLTYAGNYAGFRILNTASPANPKVLSDFLCNGAQGDVSVYGGLLFRSVDAPQSSTECDSENVTASTPGMFEGIQIFDVSDPASPEHLGSVQTDCGSHTHTLVPEPELDRLHIYVSSYPLTMASKGPECQEPHGYISIVTVPLDDPVDGATVTRYFLDPATTVSTYDLDAVFGTPPGTLGSSTYSGCHDISVFLELNLAAAACFEEAQLWDISDPLNPQLKWRYMNDAIDPGKLDLFHSAAFSWDGEVVAFGDESGGGAFPRCVDPTDDQGRVWFLDTETGHELASYKPPRSIEGVCTMHNFNFIPLKSGAKVLVSAAYEGGTTVVDVDALIAGATEADAEIGFYIPSGADTWSSYWHNGFIITNDIERGVDVMLLSDKARAGAVKLGLNNPQTQESLIP</sequence>
<feature type="region of interest" description="Disordered" evidence="1">
    <location>
        <begin position="26"/>
        <end position="63"/>
    </location>
</feature>
<feature type="chain" id="PRO_5026880895" description="Choice-of-anchor B family protein" evidence="2">
    <location>
        <begin position="27"/>
        <end position="468"/>
    </location>
</feature>
<dbReference type="Proteomes" id="UP000475214">
    <property type="component" value="Unassembled WGS sequence"/>
</dbReference>
<protein>
    <recommendedName>
        <fullName evidence="5">Choice-of-anchor B family protein</fullName>
    </recommendedName>
</protein>
<evidence type="ECO:0000313" key="3">
    <source>
        <dbReference type="EMBL" id="NEE03465.1"/>
    </source>
</evidence>
<accession>A0A6L9SDL5</accession>
<reference evidence="3 4" key="1">
    <citation type="submission" date="2020-02" db="EMBL/GenBank/DDBJ databases">
        <authorList>
            <person name="Li X.-J."/>
            <person name="Han X.-M."/>
        </authorList>
    </citation>
    <scope>NUCLEOTIDE SEQUENCE [LARGE SCALE GENOMIC DNA]</scope>
    <source>
        <strain evidence="3 4">CCTCC AB 2017055</strain>
    </source>
</reference>
<gene>
    <name evidence="3" type="ORF">G1H10_25190</name>
</gene>
<keyword evidence="4" id="KW-1185">Reference proteome</keyword>
<evidence type="ECO:0008006" key="5">
    <source>
        <dbReference type="Google" id="ProtNLM"/>
    </source>
</evidence>
<evidence type="ECO:0000256" key="1">
    <source>
        <dbReference type="SAM" id="MobiDB-lite"/>
    </source>
</evidence>
<comment type="caution">
    <text evidence="3">The sequence shown here is derived from an EMBL/GenBank/DDBJ whole genome shotgun (WGS) entry which is preliminary data.</text>
</comment>
<evidence type="ECO:0000256" key="2">
    <source>
        <dbReference type="SAM" id="SignalP"/>
    </source>
</evidence>
<dbReference type="InterPro" id="IPR011047">
    <property type="entry name" value="Quinoprotein_ADH-like_sf"/>
</dbReference>
<evidence type="ECO:0000313" key="4">
    <source>
        <dbReference type="Proteomes" id="UP000475214"/>
    </source>
</evidence>
<organism evidence="3 4">
    <name type="scientific">Phytoactinopolyspora halotolerans</name>
    <dbReference type="NCBI Taxonomy" id="1981512"/>
    <lineage>
        <taxon>Bacteria</taxon>
        <taxon>Bacillati</taxon>
        <taxon>Actinomycetota</taxon>
        <taxon>Actinomycetes</taxon>
        <taxon>Jiangellales</taxon>
        <taxon>Jiangellaceae</taxon>
        <taxon>Phytoactinopolyspora</taxon>
    </lineage>
</organism>
<dbReference type="RefSeq" id="WP_163743140.1">
    <property type="nucleotide sequence ID" value="NZ_JAAGOA010000022.1"/>
</dbReference>
<name>A0A6L9SDL5_9ACTN</name>